<feature type="chain" id="PRO_5029825556" evidence="2">
    <location>
        <begin position="23"/>
        <end position="109"/>
    </location>
</feature>
<evidence type="ECO:0000313" key="4">
    <source>
        <dbReference type="Proteomes" id="UP000593572"/>
    </source>
</evidence>
<feature type="signal peptide" evidence="2">
    <location>
        <begin position="1"/>
        <end position="22"/>
    </location>
</feature>
<evidence type="ECO:0000313" key="3">
    <source>
        <dbReference type="EMBL" id="MBA0549048.1"/>
    </source>
</evidence>
<dbReference type="EMBL" id="JABEZX010000001">
    <property type="protein sequence ID" value="MBA0549048.1"/>
    <property type="molecule type" value="Genomic_DNA"/>
</dbReference>
<dbReference type="AlphaFoldDB" id="A0A7J8L9D0"/>
<proteinExistence type="predicted"/>
<accession>A0A7J8L9D0</accession>
<reference evidence="3 4" key="1">
    <citation type="journal article" date="2019" name="Genome Biol. Evol.">
        <title>Insights into the evolution of the New World diploid cottons (Gossypium, subgenus Houzingenia) based on genome sequencing.</title>
        <authorList>
            <person name="Grover C.E."/>
            <person name="Arick M.A. 2nd"/>
            <person name="Thrash A."/>
            <person name="Conover J.L."/>
            <person name="Sanders W.S."/>
            <person name="Peterson D.G."/>
            <person name="Frelichowski J.E."/>
            <person name="Scheffler J.A."/>
            <person name="Scheffler B.E."/>
            <person name="Wendel J.F."/>
        </authorList>
    </citation>
    <scope>NUCLEOTIDE SEQUENCE [LARGE SCALE GENOMIC DNA]</scope>
    <source>
        <strain evidence="3">157</strain>
        <tissue evidence="3">Leaf</tissue>
    </source>
</reference>
<keyword evidence="1" id="KW-0812">Transmembrane</keyword>
<protein>
    <submittedName>
        <fullName evidence="3">Uncharacterized protein</fullName>
    </submittedName>
</protein>
<organism evidence="3 4">
    <name type="scientific">Gossypium lobatum</name>
    <dbReference type="NCBI Taxonomy" id="34289"/>
    <lineage>
        <taxon>Eukaryota</taxon>
        <taxon>Viridiplantae</taxon>
        <taxon>Streptophyta</taxon>
        <taxon>Embryophyta</taxon>
        <taxon>Tracheophyta</taxon>
        <taxon>Spermatophyta</taxon>
        <taxon>Magnoliopsida</taxon>
        <taxon>eudicotyledons</taxon>
        <taxon>Gunneridae</taxon>
        <taxon>Pentapetalae</taxon>
        <taxon>rosids</taxon>
        <taxon>malvids</taxon>
        <taxon>Malvales</taxon>
        <taxon>Malvaceae</taxon>
        <taxon>Malvoideae</taxon>
        <taxon>Gossypium</taxon>
    </lineage>
</organism>
<name>A0A7J8L9D0_9ROSI</name>
<gene>
    <name evidence="3" type="ORF">Golob_020109</name>
</gene>
<evidence type="ECO:0000256" key="2">
    <source>
        <dbReference type="SAM" id="SignalP"/>
    </source>
</evidence>
<evidence type="ECO:0000256" key="1">
    <source>
        <dbReference type="SAM" id="Phobius"/>
    </source>
</evidence>
<sequence length="109" mass="11961">MKTFLIICVFCFLFSALPFSIARQVHRGNKLPSIFFLKHALLLLIISLMVAAVEHNGYYVQFPTVNKVPSTGNVTTSCVGGKYAACTIPIPPPGKGFPNRRGPICPCRH</sequence>
<dbReference type="Proteomes" id="UP000593572">
    <property type="component" value="Unassembled WGS sequence"/>
</dbReference>
<keyword evidence="4" id="KW-1185">Reference proteome</keyword>
<keyword evidence="2" id="KW-0732">Signal</keyword>
<keyword evidence="1" id="KW-0472">Membrane</keyword>
<feature type="transmembrane region" description="Helical" evidence="1">
    <location>
        <begin position="34"/>
        <end position="53"/>
    </location>
</feature>
<keyword evidence="1" id="KW-1133">Transmembrane helix</keyword>
<comment type="caution">
    <text evidence="3">The sequence shown here is derived from an EMBL/GenBank/DDBJ whole genome shotgun (WGS) entry which is preliminary data.</text>
</comment>